<dbReference type="EMBL" id="JNVD01000017">
    <property type="protein sequence ID" value="KOC22263.1"/>
    <property type="molecule type" value="Genomic_DNA"/>
</dbReference>
<evidence type="ECO:0000313" key="1">
    <source>
        <dbReference type="EMBL" id="KOC22263.1"/>
    </source>
</evidence>
<proteinExistence type="predicted"/>
<dbReference type="RefSeq" id="WP_080995962.1">
    <property type="nucleotide sequence ID" value="NZ_JNVD01000017.1"/>
</dbReference>
<protein>
    <submittedName>
        <fullName evidence="1">Uncharacterized protein</fullName>
    </submittedName>
</protein>
<accession>A0A0L7ML41</accession>
<evidence type="ECO:0000313" key="2">
    <source>
        <dbReference type="Proteomes" id="UP000037442"/>
    </source>
</evidence>
<name>A0A0L7ML41_COMTE</name>
<gene>
    <name evidence="1" type="ORF">GL58_07295</name>
</gene>
<dbReference type="PATRIC" id="fig|285.49.peg.1504"/>
<sequence length="631" mass="67991">MAAVDLIFNRAFKTGNPVELVFGDEGGGGQVPDATLVVAARMPGLRVRSLVHVRKDLVAAGRMPGLRCSAVVRYNTDTPRPVVAEVAASAQQGQPLAQGWVSGWQDTDALPAGWVSTAQDAMPLQEQFGIAWQDGHRQGVAVQGRFQQARALPGAATQARWQEAKGVRVGLQATAQDAAPVRAGWAVRFQESLRDRRRMVEATAQDAMGLQYLLTTGAGPSVPLYRGFEARYQQSMRPPAGKSQVKPPEPEKPGCYEQLVGGPIRLLFCRYWAASADLLFMCCKPLGPEPQPQFVIPLLPVYMQVHHLTAHLLPSLEPVVLTDVSIAAGDDSYCWSLSANGPEHLLDQLAPVGGLPQRLQVGIDGMQFVFAVTSTARSRSFDRRRVAVQSISVTAMLGNPYMPKQAWLSTSTATAQQLAVSALEFSGVDLDWQIPDWQVPAGAWSFQGTPLQAVLRMAESVNAVVRSHRTAEQLIVAPRYPVLPWEWGAAVPDVQMPAAVIVTDELRPDPRAEYNAIYVAGGSVGGVLGHVVRSLSARDRLAPQIQDDLITHADAARMRGSWALAASGNKLQHSISMPVLTGGTKPGILNPGQLLEVADTDGTWRGLVRGVSVSASMPRVRQQVTVERVAA</sequence>
<comment type="caution">
    <text evidence="1">The sequence shown here is derived from an EMBL/GenBank/DDBJ whole genome shotgun (WGS) entry which is preliminary data.</text>
</comment>
<dbReference type="Proteomes" id="UP000037442">
    <property type="component" value="Unassembled WGS sequence"/>
</dbReference>
<dbReference type="AlphaFoldDB" id="A0A0L7ML41"/>
<organism evidence="1 2">
    <name type="scientific">Comamonas testosteroni</name>
    <name type="common">Pseudomonas testosteroni</name>
    <dbReference type="NCBI Taxonomy" id="285"/>
    <lineage>
        <taxon>Bacteria</taxon>
        <taxon>Pseudomonadati</taxon>
        <taxon>Pseudomonadota</taxon>
        <taxon>Betaproteobacteria</taxon>
        <taxon>Burkholderiales</taxon>
        <taxon>Comamonadaceae</taxon>
        <taxon>Comamonas</taxon>
    </lineage>
</organism>
<reference evidence="2" key="1">
    <citation type="submission" date="2014-06" db="EMBL/GenBank/DDBJ databases">
        <title>Draft genome sequence of C. testosteroni WDL7.</title>
        <authorList>
            <person name="Wu Y."/>
            <person name="Seshan H."/>
            <person name="Arumugam K."/>
        </authorList>
    </citation>
    <scope>NUCLEOTIDE SEQUENCE [LARGE SCALE GENOMIC DNA]</scope>
    <source>
        <strain evidence="2">WDL7</strain>
    </source>
</reference>